<dbReference type="GO" id="GO:0030425">
    <property type="term" value="C:dendrite"/>
    <property type="evidence" value="ECO:0007669"/>
    <property type="project" value="TreeGrafter"/>
</dbReference>
<dbReference type="SMART" id="SM00228">
    <property type="entry name" value="PDZ"/>
    <property type="match status" value="1"/>
</dbReference>
<dbReference type="Proteomes" id="UP000694402">
    <property type="component" value="Unassembled WGS sequence"/>
</dbReference>
<dbReference type="Ensembl" id="ENSOTST00005172478.1">
    <property type="protein sequence ID" value="ENSOTSP00005149586.1"/>
    <property type="gene ID" value="ENSOTSG00005034662.2"/>
</dbReference>
<dbReference type="InterPro" id="IPR001478">
    <property type="entry name" value="PDZ"/>
</dbReference>
<dbReference type="GeneTree" id="ENSGT00940000155057"/>
<name>A0AAZ3S900_ONCTS</name>
<evidence type="ECO:0000313" key="3">
    <source>
        <dbReference type="Proteomes" id="UP000694402"/>
    </source>
</evidence>
<organism evidence="2 3">
    <name type="scientific">Oncorhynchus tshawytscha</name>
    <name type="common">Chinook salmon</name>
    <name type="synonym">Salmo tshawytscha</name>
    <dbReference type="NCBI Taxonomy" id="74940"/>
    <lineage>
        <taxon>Eukaryota</taxon>
        <taxon>Metazoa</taxon>
        <taxon>Chordata</taxon>
        <taxon>Craniata</taxon>
        <taxon>Vertebrata</taxon>
        <taxon>Euteleostomi</taxon>
        <taxon>Actinopterygii</taxon>
        <taxon>Neopterygii</taxon>
        <taxon>Teleostei</taxon>
        <taxon>Protacanthopterygii</taxon>
        <taxon>Salmoniformes</taxon>
        <taxon>Salmonidae</taxon>
        <taxon>Salmoninae</taxon>
        <taxon>Oncorhynchus</taxon>
    </lineage>
</organism>
<dbReference type="PANTHER" id="PTHR10316">
    <property type="entry name" value="MEMBRANE ASSOCIATED GUANYLATE KINASE-RELATED"/>
    <property type="match status" value="1"/>
</dbReference>
<keyword evidence="3" id="KW-1185">Reference proteome</keyword>
<evidence type="ECO:0000259" key="1">
    <source>
        <dbReference type="PROSITE" id="PS50106"/>
    </source>
</evidence>
<reference evidence="2" key="2">
    <citation type="submission" date="2025-08" db="UniProtKB">
        <authorList>
            <consortium name="Ensembl"/>
        </authorList>
    </citation>
    <scope>IDENTIFICATION</scope>
</reference>
<dbReference type="CDD" id="cd06730">
    <property type="entry name" value="PDZ0_MAGI-1_3-like"/>
    <property type="match status" value="1"/>
</dbReference>
<dbReference type="InterPro" id="IPR036034">
    <property type="entry name" value="PDZ_sf"/>
</dbReference>
<dbReference type="AlphaFoldDB" id="A0AAZ3S900"/>
<dbReference type="GO" id="GO:0007165">
    <property type="term" value="P:signal transduction"/>
    <property type="evidence" value="ECO:0007669"/>
    <property type="project" value="TreeGrafter"/>
</dbReference>
<evidence type="ECO:0000313" key="2">
    <source>
        <dbReference type="Ensembl" id="ENSOTSP00005149586.1"/>
    </source>
</evidence>
<gene>
    <name evidence="2" type="primary">LOC112252685</name>
</gene>
<feature type="domain" description="PDZ" evidence="1">
    <location>
        <begin position="17"/>
        <end position="100"/>
    </location>
</feature>
<dbReference type="PROSITE" id="PS50106">
    <property type="entry name" value="PDZ"/>
    <property type="match status" value="1"/>
</dbReference>
<dbReference type="PANTHER" id="PTHR10316:SF78">
    <property type="entry name" value="MEMBRANE-ASSOCIATED GUANYLATE KINASE, WW AND PDZ DOMAIN-CONTAINING PROTEIN 2 ISOFORM X1"/>
    <property type="match status" value="1"/>
</dbReference>
<proteinExistence type="predicted"/>
<dbReference type="GO" id="GO:0046332">
    <property type="term" value="F:SMAD binding"/>
    <property type="evidence" value="ECO:0007669"/>
    <property type="project" value="TreeGrafter"/>
</dbReference>
<sequence>MSKSLTKKNHWTNKVHEAVVTRSIEGEFGFELKGGAEIGQFPYFGEVKQGKETVQSGKLAQDELLLEVNDTPVAGLTTRDVLAVIKHGKDPIRFKCVKQGGMVDKDLRHYLNLRFSKGSVDHDHQQIIRDNLYLRTVPCGAAVLRGKILASKSGILWIYGAFKTTGNSEKNQGRIMMTSVNFRMGPWRKKERQEKMNYAGCTGQWHHLLFNCFGR</sequence>
<dbReference type="SUPFAM" id="SSF50156">
    <property type="entry name" value="PDZ domain-like"/>
    <property type="match status" value="1"/>
</dbReference>
<dbReference type="GO" id="GO:0005737">
    <property type="term" value="C:cytoplasm"/>
    <property type="evidence" value="ECO:0007669"/>
    <property type="project" value="TreeGrafter"/>
</dbReference>
<dbReference type="GO" id="GO:0005886">
    <property type="term" value="C:plasma membrane"/>
    <property type="evidence" value="ECO:0007669"/>
    <property type="project" value="GOC"/>
</dbReference>
<dbReference type="Gene3D" id="2.30.42.10">
    <property type="match status" value="1"/>
</dbReference>
<dbReference type="FunFam" id="2.30.42.10:FF:000155">
    <property type="entry name" value="membrane-associated guanylate kinase, WW and PDZ domain-containing protein 2 isoform X4"/>
    <property type="match status" value="1"/>
</dbReference>
<dbReference type="GO" id="GO:0005911">
    <property type="term" value="C:cell-cell junction"/>
    <property type="evidence" value="ECO:0007669"/>
    <property type="project" value="TreeGrafter"/>
</dbReference>
<dbReference type="GO" id="GO:0031697">
    <property type="term" value="F:beta-1 adrenergic receptor binding"/>
    <property type="evidence" value="ECO:0007669"/>
    <property type="project" value="TreeGrafter"/>
</dbReference>
<protein>
    <submittedName>
        <fullName evidence="2">Membrane associated guanylate kinase, WW and PDZ domain containing 2</fullName>
    </submittedName>
</protein>
<dbReference type="GO" id="GO:0043113">
    <property type="term" value="P:receptor clustering"/>
    <property type="evidence" value="ECO:0007669"/>
    <property type="project" value="TreeGrafter"/>
</dbReference>
<reference evidence="2" key="3">
    <citation type="submission" date="2025-09" db="UniProtKB">
        <authorList>
            <consortium name="Ensembl"/>
        </authorList>
    </citation>
    <scope>IDENTIFICATION</scope>
</reference>
<accession>A0AAZ3S900</accession>
<dbReference type="GO" id="GO:0070699">
    <property type="term" value="F:type II activin receptor binding"/>
    <property type="evidence" value="ECO:0007669"/>
    <property type="project" value="TreeGrafter"/>
</dbReference>
<dbReference type="GO" id="GO:0030159">
    <property type="term" value="F:signaling receptor complex adaptor activity"/>
    <property type="evidence" value="ECO:0007669"/>
    <property type="project" value="TreeGrafter"/>
</dbReference>
<reference evidence="3" key="1">
    <citation type="journal article" date="2018" name="PLoS ONE">
        <title>Chinook salmon (Oncorhynchus tshawytscha) genome and transcriptome.</title>
        <authorList>
            <person name="Christensen K.A."/>
            <person name="Leong J.S."/>
            <person name="Sakhrani D."/>
            <person name="Biagi C.A."/>
            <person name="Minkley D.R."/>
            <person name="Withler R.E."/>
            <person name="Rondeau E.B."/>
            <person name="Koop B.F."/>
            <person name="Devlin R.H."/>
        </authorList>
    </citation>
    <scope>NUCLEOTIDE SEQUENCE [LARGE SCALE GENOMIC DNA]</scope>
</reference>